<evidence type="ECO:0000259" key="9">
    <source>
        <dbReference type="PROSITE" id="PS50885"/>
    </source>
</evidence>
<evidence type="ECO:0000256" key="2">
    <source>
        <dbReference type="ARBA" id="ARBA00004370"/>
    </source>
</evidence>
<dbReference type="SMART" id="SM00387">
    <property type="entry name" value="HATPase_c"/>
    <property type="match status" value="1"/>
</dbReference>
<feature type="domain" description="HAMP" evidence="9">
    <location>
        <begin position="316"/>
        <end position="369"/>
    </location>
</feature>
<dbReference type="PROSITE" id="PS50109">
    <property type="entry name" value="HIS_KIN"/>
    <property type="match status" value="1"/>
</dbReference>
<dbReference type="Proteomes" id="UP000316476">
    <property type="component" value="Unassembled WGS sequence"/>
</dbReference>
<dbReference type="Gene3D" id="3.30.565.10">
    <property type="entry name" value="Histidine kinase-like ATPase, C-terminal domain"/>
    <property type="match status" value="1"/>
</dbReference>
<keyword evidence="4" id="KW-0597">Phosphoprotein</keyword>
<feature type="domain" description="Histidine kinase" evidence="8">
    <location>
        <begin position="432"/>
        <end position="636"/>
    </location>
</feature>
<keyword evidence="5 10" id="KW-0808">Transferase</keyword>
<dbReference type="Gene3D" id="6.10.340.10">
    <property type="match status" value="1"/>
</dbReference>
<reference evidence="10 11" key="1">
    <citation type="submission" date="2019-02" db="EMBL/GenBank/DDBJ databases">
        <title>Deep-cultivation of Planctomycetes and their phenomic and genomic characterization uncovers novel biology.</title>
        <authorList>
            <person name="Wiegand S."/>
            <person name="Jogler M."/>
            <person name="Boedeker C."/>
            <person name="Pinto D."/>
            <person name="Vollmers J."/>
            <person name="Rivas-Marin E."/>
            <person name="Kohn T."/>
            <person name="Peeters S.H."/>
            <person name="Heuer A."/>
            <person name="Rast P."/>
            <person name="Oberbeckmann S."/>
            <person name="Bunk B."/>
            <person name="Jeske O."/>
            <person name="Meyerdierks A."/>
            <person name="Storesund J.E."/>
            <person name="Kallscheuer N."/>
            <person name="Luecker S."/>
            <person name="Lage O.M."/>
            <person name="Pohl T."/>
            <person name="Merkel B.J."/>
            <person name="Hornburger P."/>
            <person name="Mueller R.-W."/>
            <person name="Bruemmer F."/>
            <person name="Labrenz M."/>
            <person name="Spormann A.M."/>
            <person name="Op Den Camp H."/>
            <person name="Overmann J."/>
            <person name="Amann R."/>
            <person name="Jetten M.S.M."/>
            <person name="Mascher T."/>
            <person name="Medema M.H."/>
            <person name="Devos D.P."/>
            <person name="Kaster A.-K."/>
            <person name="Ovreas L."/>
            <person name="Rohde M."/>
            <person name="Galperin M.Y."/>
            <person name="Jogler C."/>
        </authorList>
    </citation>
    <scope>NUCLEOTIDE SEQUENCE [LARGE SCALE GENOMIC DNA]</scope>
    <source>
        <strain evidence="10 11">V7</strain>
    </source>
</reference>
<dbReference type="PRINTS" id="PR00344">
    <property type="entry name" value="BCTRLSENSOR"/>
</dbReference>
<dbReference type="SMART" id="SM00304">
    <property type="entry name" value="HAMP"/>
    <property type="match status" value="1"/>
</dbReference>
<comment type="catalytic activity">
    <reaction evidence="1">
        <text>ATP + protein L-histidine = ADP + protein N-phospho-L-histidine.</text>
        <dbReference type="EC" id="2.7.13.3"/>
    </reaction>
</comment>
<dbReference type="SUPFAM" id="SSF158472">
    <property type="entry name" value="HAMP domain-like"/>
    <property type="match status" value="1"/>
</dbReference>
<gene>
    <name evidence="10" type="primary">dctB_2</name>
    <name evidence="10" type="ORF">V7x_48550</name>
</gene>
<feature type="compositionally biased region" description="Basic and acidic residues" evidence="7">
    <location>
        <begin position="8"/>
        <end position="31"/>
    </location>
</feature>
<dbReference type="RefSeq" id="WP_146415787.1">
    <property type="nucleotide sequence ID" value="NZ_SJPZ01000002.1"/>
</dbReference>
<dbReference type="Pfam" id="PF00672">
    <property type="entry name" value="HAMP"/>
    <property type="match status" value="1"/>
</dbReference>
<dbReference type="CDD" id="cd06225">
    <property type="entry name" value="HAMP"/>
    <property type="match status" value="1"/>
</dbReference>
<evidence type="ECO:0000256" key="1">
    <source>
        <dbReference type="ARBA" id="ARBA00000085"/>
    </source>
</evidence>
<dbReference type="InterPro" id="IPR036890">
    <property type="entry name" value="HATPase_C_sf"/>
</dbReference>
<evidence type="ECO:0000313" key="10">
    <source>
        <dbReference type="EMBL" id="TWU63117.1"/>
    </source>
</evidence>
<dbReference type="GO" id="GO:0004673">
    <property type="term" value="F:protein histidine kinase activity"/>
    <property type="evidence" value="ECO:0007669"/>
    <property type="project" value="UniProtKB-EC"/>
</dbReference>
<dbReference type="EMBL" id="SJPZ01000002">
    <property type="protein sequence ID" value="TWU63117.1"/>
    <property type="molecule type" value="Genomic_DNA"/>
</dbReference>
<evidence type="ECO:0000256" key="4">
    <source>
        <dbReference type="ARBA" id="ARBA00022553"/>
    </source>
</evidence>
<evidence type="ECO:0000313" key="11">
    <source>
        <dbReference type="Proteomes" id="UP000316476"/>
    </source>
</evidence>
<dbReference type="PROSITE" id="PS50885">
    <property type="entry name" value="HAMP"/>
    <property type="match status" value="1"/>
</dbReference>
<dbReference type="GO" id="GO:0016020">
    <property type="term" value="C:membrane"/>
    <property type="evidence" value="ECO:0007669"/>
    <property type="project" value="UniProtKB-SubCell"/>
</dbReference>
<keyword evidence="6" id="KW-0418">Kinase</keyword>
<dbReference type="Pfam" id="PF02518">
    <property type="entry name" value="HATPase_c"/>
    <property type="match status" value="1"/>
</dbReference>
<dbReference type="InterPro" id="IPR003660">
    <property type="entry name" value="HAMP_dom"/>
</dbReference>
<comment type="subcellular location">
    <subcellularLocation>
        <location evidence="2">Membrane</location>
    </subcellularLocation>
</comment>
<dbReference type="PANTHER" id="PTHR43065">
    <property type="entry name" value="SENSOR HISTIDINE KINASE"/>
    <property type="match status" value="1"/>
</dbReference>
<sequence length="656" mass="71411">MNQPAAEIPDRHGETPDPGSERRGTTGRADRCAGVAGHGRSLRSKLVLSLALMFIAFIAVDEMVRRNYLKPALLSLERAGGYRDVRRVIAAIELESDHLSSIADYLNTTPPSVAMHDRTRPFGDSVNDGIDFAGYVQTDGTWVPLHQDADTSTDSIQGFAKLAVRHLPKMQSENPSSQFHAVQSADGQLALVALRAARHRPEDFLFVGRALDATSIRRLGRRTQVDFQLRKTVSGEPIHSTHPLATPTTLADSGSVQTVSARFPVLAEAGPEDLELMVFIPPDLARRALQAVYSGRNQFVFGSVAALLVLLMMLQRIVITPLQAIRFHAERVADEGLRAEPPEIKSRDEIGNLALSFHRMMRRLRQAQTRLSATSRAAGMSQVAGTVVHNIGNVLTNVNSLLEAASHKATQLRLAPLKGLATKLQESKDNDDLIREMPNYLRSLSVTLESDREELTEILQTLRCNLGHIEDVVRQQSRHAGATTDHQTFCVGELIDEAVSCCQGRFDAADITVDIVGYPDVVVRSDRSILLQVLINVLTNSHAAFMDGKVRGRCIEIGVDEHGDEVCLWVRDNGCGIDSDIIDKLFDAHFTTREDGTGLGLHFCSLSMSGLGGRIEASSDGLGRGTTIVMTVPSGLNSGFDAEAAIDGDVLMEVGT</sequence>
<dbReference type="InterPro" id="IPR003594">
    <property type="entry name" value="HATPase_dom"/>
</dbReference>
<dbReference type="EC" id="2.7.13.3" evidence="3"/>
<dbReference type="InterPro" id="IPR005467">
    <property type="entry name" value="His_kinase_dom"/>
</dbReference>
<evidence type="ECO:0000256" key="3">
    <source>
        <dbReference type="ARBA" id="ARBA00012438"/>
    </source>
</evidence>
<organism evidence="10 11">
    <name type="scientific">Crateriforma conspicua</name>
    <dbReference type="NCBI Taxonomy" id="2527996"/>
    <lineage>
        <taxon>Bacteria</taxon>
        <taxon>Pseudomonadati</taxon>
        <taxon>Planctomycetota</taxon>
        <taxon>Planctomycetia</taxon>
        <taxon>Planctomycetales</taxon>
        <taxon>Planctomycetaceae</taxon>
        <taxon>Crateriforma</taxon>
    </lineage>
</organism>
<evidence type="ECO:0000256" key="7">
    <source>
        <dbReference type="SAM" id="MobiDB-lite"/>
    </source>
</evidence>
<accession>A0A5C6FM52</accession>
<feature type="region of interest" description="Disordered" evidence="7">
    <location>
        <begin position="1"/>
        <end position="34"/>
    </location>
</feature>
<comment type="caution">
    <text evidence="10">The sequence shown here is derived from an EMBL/GenBank/DDBJ whole genome shotgun (WGS) entry which is preliminary data.</text>
</comment>
<proteinExistence type="predicted"/>
<evidence type="ECO:0000256" key="5">
    <source>
        <dbReference type="ARBA" id="ARBA00022679"/>
    </source>
</evidence>
<dbReference type="AlphaFoldDB" id="A0A5C6FM52"/>
<dbReference type="OrthoDB" id="149796at2"/>
<dbReference type="GO" id="GO:0007165">
    <property type="term" value="P:signal transduction"/>
    <property type="evidence" value="ECO:0007669"/>
    <property type="project" value="InterPro"/>
</dbReference>
<dbReference type="SUPFAM" id="SSF55874">
    <property type="entry name" value="ATPase domain of HSP90 chaperone/DNA topoisomerase II/histidine kinase"/>
    <property type="match status" value="1"/>
</dbReference>
<dbReference type="PANTHER" id="PTHR43065:SF42">
    <property type="entry name" value="TWO-COMPONENT SENSOR PPRA"/>
    <property type="match status" value="1"/>
</dbReference>
<name>A0A5C6FM52_9PLAN</name>
<dbReference type="InterPro" id="IPR004358">
    <property type="entry name" value="Sig_transdc_His_kin-like_C"/>
</dbReference>
<evidence type="ECO:0000259" key="8">
    <source>
        <dbReference type="PROSITE" id="PS50109"/>
    </source>
</evidence>
<evidence type="ECO:0000256" key="6">
    <source>
        <dbReference type="ARBA" id="ARBA00022777"/>
    </source>
</evidence>
<protein>
    <recommendedName>
        <fullName evidence="3">histidine kinase</fullName>
        <ecNumber evidence="3">2.7.13.3</ecNumber>
    </recommendedName>
</protein>